<dbReference type="Pfam" id="PF00319">
    <property type="entry name" value="SRF-TF"/>
    <property type="match status" value="1"/>
</dbReference>
<evidence type="ECO:0000256" key="2">
    <source>
        <dbReference type="ARBA" id="ARBA00022503"/>
    </source>
</evidence>
<sequence length="148" mass="16464">MSSKEKSVPLDSENEAAAASPLVSQPEPAGRPGEGEGEEAEEANDDADDNDNENEEEEFDEAEAERARRKQPIKYIQNRTRRHVTFAKRRHGIMKKAYELSVLTGANILLLIQPQNTGLVYTFSTPRLEPVITGEEGKGLVRRCLAQD</sequence>
<keyword evidence="2" id="KW-0056">Arginine metabolism</keyword>
<dbReference type="SMART" id="SM00432">
    <property type="entry name" value="MADS"/>
    <property type="match status" value="1"/>
</dbReference>
<protein>
    <submittedName>
        <fullName evidence="9">Arg80 protein</fullName>
    </submittedName>
</protein>
<keyword evidence="3" id="KW-0805">Transcription regulation</keyword>
<feature type="compositionally biased region" description="Acidic residues" evidence="7">
    <location>
        <begin position="35"/>
        <end position="63"/>
    </location>
</feature>
<dbReference type="GO" id="GO:1900081">
    <property type="term" value="P:regulation of arginine catabolic process"/>
    <property type="evidence" value="ECO:0007669"/>
    <property type="project" value="UniProtKB-ARBA"/>
</dbReference>
<dbReference type="InterPro" id="IPR002100">
    <property type="entry name" value="TF_MADSbox"/>
</dbReference>
<evidence type="ECO:0000256" key="1">
    <source>
        <dbReference type="ARBA" id="ARBA00004123"/>
    </source>
</evidence>
<dbReference type="PANTHER" id="PTHR48019">
    <property type="entry name" value="SERUM RESPONSE FACTOR HOMOLOG"/>
    <property type="match status" value="1"/>
</dbReference>
<name>A0AAV5S3V0_MAUHU</name>
<comment type="caution">
    <text evidence="9">The sequence shown here is derived from an EMBL/GenBank/DDBJ whole genome shotgun (WGS) entry which is preliminary data.</text>
</comment>
<accession>A0AAV5S3V0</accession>
<keyword evidence="4" id="KW-0238">DNA-binding</keyword>
<dbReference type="GO" id="GO:0005634">
    <property type="term" value="C:nucleus"/>
    <property type="evidence" value="ECO:0007669"/>
    <property type="project" value="UniProtKB-SubCell"/>
</dbReference>
<evidence type="ECO:0000256" key="4">
    <source>
        <dbReference type="ARBA" id="ARBA00023125"/>
    </source>
</evidence>
<organism evidence="9 10">
    <name type="scientific">Maudiozyma humilis</name>
    <name type="common">Sour dough yeast</name>
    <name type="synonym">Kazachstania humilis</name>
    <dbReference type="NCBI Taxonomy" id="51915"/>
    <lineage>
        <taxon>Eukaryota</taxon>
        <taxon>Fungi</taxon>
        <taxon>Dikarya</taxon>
        <taxon>Ascomycota</taxon>
        <taxon>Saccharomycotina</taxon>
        <taxon>Saccharomycetes</taxon>
        <taxon>Saccharomycetales</taxon>
        <taxon>Saccharomycetaceae</taxon>
        <taxon>Maudiozyma</taxon>
    </lineage>
</organism>
<gene>
    <name evidence="9" type="ORF">DAKH74_047940</name>
</gene>
<dbReference type="GO" id="GO:0000987">
    <property type="term" value="F:cis-regulatory region sequence-specific DNA binding"/>
    <property type="evidence" value="ECO:0007669"/>
    <property type="project" value="UniProtKB-ARBA"/>
</dbReference>
<dbReference type="AlphaFoldDB" id="A0AAV5S3V0"/>
<dbReference type="GO" id="GO:1900079">
    <property type="term" value="P:regulation of arginine biosynthetic process"/>
    <property type="evidence" value="ECO:0007669"/>
    <property type="project" value="UniProtKB-ARBA"/>
</dbReference>
<dbReference type="SUPFAM" id="SSF55455">
    <property type="entry name" value="SRF-like"/>
    <property type="match status" value="1"/>
</dbReference>
<evidence type="ECO:0000256" key="3">
    <source>
        <dbReference type="ARBA" id="ARBA00023015"/>
    </source>
</evidence>
<dbReference type="Proteomes" id="UP001377567">
    <property type="component" value="Unassembled WGS sequence"/>
</dbReference>
<dbReference type="Gene3D" id="3.40.1810.10">
    <property type="entry name" value="Transcription factor, MADS-box"/>
    <property type="match status" value="1"/>
</dbReference>
<comment type="subcellular location">
    <subcellularLocation>
        <location evidence="1">Nucleus</location>
    </subcellularLocation>
</comment>
<dbReference type="InterPro" id="IPR036879">
    <property type="entry name" value="TF_MADSbox_sf"/>
</dbReference>
<feature type="region of interest" description="Disordered" evidence="7">
    <location>
        <begin position="1"/>
        <end position="76"/>
    </location>
</feature>
<evidence type="ECO:0000313" key="10">
    <source>
        <dbReference type="Proteomes" id="UP001377567"/>
    </source>
</evidence>
<dbReference type="FunFam" id="3.40.1810.10:FF:000002">
    <property type="entry name" value="Serum response factor b"/>
    <property type="match status" value="1"/>
</dbReference>
<keyword evidence="6" id="KW-0539">Nucleus</keyword>
<feature type="domain" description="MADS-box" evidence="8">
    <location>
        <begin position="66"/>
        <end position="127"/>
    </location>
</feature>
<evidence type="ECO:0000256" key="6">
    <source>
        <dbReference type="ARBA" id="ARBA00023242"/>
    </source>
</evidence>
<keyword evidence="10" id="KW-1185">Reference proteome</keyword>
<dbReference type="InterPro" id="IPR050142">
    <property type="entry name" value="MADS-box/MEF2_TF"/>
</dbReference>
<evidence type="ECO:0000313" key="9">
    <source>
        <dbReference type="EMBL" id="GMM58178.1"/>
    </source>
</evidence>
<dbReference type="GO" id="GO:0045944">
    <property type="term" value="P:positive regulation of transcription by RNA polymerase II"/>
    <property type="evidence" value="ECO:0007669"/>
    <property type="project" value="UniProtKB-ARBA"/>
</dbReference>
<keyword evidence="5" id="KW-0804">Transcription</keyword>
<proteinExistence type="predicted"/>
<evidence type="ECO:0000256" key="5">
    <source>
        <dbReference type="ARBA" id="ARBA00023163"/>
    </source>
</evidence>
<dbReference type="PROSITE" id="PS50066">
    <property type="entry name" value="MADS_BOX_2"/>
    <property type="match status" value="1"/>
</dbReference>
<dbReference type="GO" id="GO:0046983">
    <property type="term" value="F:protein dimerization activity"/>
    <property type="evidence" value="ECO:0007669"/>
    <property type="project" value="InterPro"/>
</dbReference>
<dbReference type="EMBL" id="BTGD01000020">
    <property type="protein sequence ID" value="GMM58178.1"/>
    <property type="molecule type" value="Genomic_DNA"/>
</dbReference>
<reference evidence="9 10" key="1">
    <citation type="journal article" date="2023" name="Elife">
        <title>Identification of key yeast species and microbe-microbe interactions impacting larval growth of Drosophila in the wild.</title>
        <authorList>
            <person name="Mure A."/>
            <person name="Sugiura Y."/>
            <person name="Maeda R."/>
            <person name="Honda K."/>
            <person name="Sakurai N."/>
            <person name="Takahashi Y."/>
            <person name="Watada M."/>
            <person name="Katoh T."/>
            <person name="Gotoh A."/>
            <person name="Gotoh Y."/>
            <person name="Taniguchi I."/>
            <person name="Nakamura K."/>
            <person name="Hayashi T."/>
            <person name="Katayama T."/>
            <person name="Uemura T."/>
            <person name="Hattori Y."/>
        </authorList>
    </citation>
    <scope>NUCLEOTIDE SEQUENCE [LARGE SCALE GENOMIC DNA]</scope>
    <source>
        <strain evidence="9 10">KH-74</strain>
    </source>
</reference>
<dbReference type="GO" id="GO:0006525">
    <property type="term" value="P:arginine metabolic process"/>
    <property type="evidence" value="ECO:0007669"/>
    <property type="project" value="UniProtKB-KW"/>
</dbReference>
<evidence type="ECO:0000259" key="8">
    <source>
        <dbReference type="PROSITE" id="PS50066"/>
    </source>
</evidence>
<evidence type="ECO:0000256" key="7">
    <source>
        <dbReference type="SAM" id="MobiDB-lite"/>
    </source>
</evidence>
<dbReference type="PRINTS" id="PR00404">
    <property type="entry name" value="MADSDOMAIN"/>
</dbReference>
<dbReference type="CDD" id="cd00120">
    <property type="entry name" value="MADS"/>
    <property type="match status" value="1"/>
</dbReference>